<dbReference type="PROSITE" id="PS51257">
    <property type="entry name" value="PROKAR_LIPOPROTEIN"/>
    <property type="match status" value="1"/>
</dbReference>
<evidence type="ECO:0000256" key="2">
    <source>
        <dbReference type="SAM" id="SignalP"/>
    </source>
</evidence>
<comment type="caution">
    <text evidence="3">The sequence shown here is derived from an EMBL/GenBank/DDBJ whole genome shotgun (WGS) entry which is preliminary data.</text>
</comment>
<dbReference type="Proteomes" id="UP000475545">
    <property type="component" value="Unassembled WGS sequence"/>
</dbReference>
<dbReference type="RefSeq" id="WP_160902629.1">
    <property type="nucleotide sequence ID" value="NZ_CP102850.1"/>
</dbReference>
<organism evidence="3 4">
    <name type="scientific">Gordonia mangrovi</name>
    <dbReference type="NCBI Taxonomy" id="2665643"/>
    <lineage>
        <taxon>Bacteria</taxon>
        <taxon>Bacillati</taxon>
        <taxon>Actinomycetota</taxon>
        <taxon>Actinomycetes</taxon>
        <taxon>Mycobacteriales</taxon>
        <taxon>Gordoniaceae</taxon>
        <taxon>Gordonia</taxon>
    </lineage>
</organism>
<evidence type="ECO:0000313" key="3">
    <source>
        <dbReference type="EMBL" id="MXP22489.1"/>
    </source>
</evidence>
<evidence type="ECO:0000256" key="1">
    <source>
        <dbReference type="SAM" id="MobiDB-lite"/>
    </source>
</evidence>
<feature type="signal peptide" evidence="2">
    <location>
        <begin position="1"/>
        <end position="23"/>
    </location>
</feature>
<keyword evidence="2" id="KW-0732">Signal</keyword>
<dbReference type="InterPro" id="IPR024520">
    <property type="entry name" value="DUF3558"/>
</dbReference>
<gene>
    <name evidence="3" type="ORF">GIY30_14175</name>
</gene>
<dbReference type="EMBL" id="WMBR01000003">
    <property type="protein sequence ID" value="MXP22489.1"/>
    <property type="molecule type" value="Genomic_DNA"/>
</dbReference>
<feature type="chain" id="PRO_5038961995" evidence="2">
    <location>
        <begin position="24"/>
        <end position="209"/>
    </location>
</feature>
<evidence type="ECO:0000313" key="4">
    <source>
        <dbReference type="Proteomes" id="UP000475545"/>
    </source>
</evidence>
<protein>
    <submittedName>
        <fullName evidence="3">DUF3558 domain-containing protein</fullName>
    </submittedName>
</protein>
<proteinExistence type="predicted"/>
<keyword evidence="4" id="KW-1185">Reference proteome</keyword>
<name>A0A6L7GRB8_9ACTN</name>
<accession>A0A6L7GRB8</accession>
<dbReference type="AlphaFoldDB" id="A0A6L7GRB8"/>
<feature type="region of interest" description="Disordered" evidence="1">
    <location>
        <begin position="20"/>
        <end position="39"/>
    </location>
</feature>
<sequence length="209" mass="22632">MGNRGLFAALVALAAFSASCSQPGDLTPESAQMDSTRPTESYVRQTDSHGLPLPFVNKMAKRWNSSNDGSPYEPCTAMDESTAAELGLDPGSVKDAAKVDGQTLRGCEWRYIDPEEWSWSAYQMVADYDSLADYKNLNPTFNWLESQNLESRSVGVASLNSGQCFTYVQSLDSGVVSGVGYAGLPNPPLAEICQRAIDLTEATIDKIPE</sequence>
<reference evidence="3 4" key="1">
    <citation type="submission" date="2019-11" db="EMBL/GenBank/DDBJ databases">
        <title>Gordonia sp. nov., a novel actinobacterium isolated from mangrove soil in Hainan.</title>
        <authorList>
            <person name="Huang X."/>
            <person name="Xie Y."/>
            <person name="Chu X."/>
            <person name="Xiao K."/>
        </authorList>
    </citation>
    <scope>NUCLEOTIDE SEQUENCE [LARGE SCALE GENOMIC DNA]</scope>
    <source>
        <strain evidence="3 4">HNM0687</strain>
    </source>
</reference>
<dbReference type="Pfam" id="PF12079">
    <property type="entry name" value="DUF3558"/>
    <property type="match status" value="1"/>
</dbReference>